<dbReference type="GO" id="GO:0005783">
    <property type="term" value="C:endoplasmic reticulum"/>
    <property type="evidence" value="ECO:0007669"/>
    <property type="project" value="TreeGrafter"/>
</dbReference>
<dbReference type="EMBL" id="JALJOS010000003">
    <property type="protein sequence ID" value="KAK9841552.1"/>
    <property type="molecule type" value="Genomic_DNA"/>
</dbReference>
<keyword evidence="1" id="KW-0812">Transmembrane</keyword>
<dbReference type="GO" id="GO:0009723">
    <property type="term" value="P:response to ethylene"/>
    <property type="evidence" value="ECO:0007669"/>
    <property type="project" value="TreeGrafter"/>
</dbReference>
<evidence type="ECO:0000313" key="2">
    <source>
        <dbReference type="EMBL" id="KAK9841552.1"/>
    </source>
</evidence>
<sequence>MAAAALAIHLPKRFPYSIVWTPIPVLSWVAPFIGHVGICTSDGIIFDFAGPFFISVDNLAFGHPTRYSQLRPQHMQSVTCSPPDSPSMAAAAGTHSAAHSLQDDGHSPEDVAEAWDDALQAAADVYQTKDYQFMGNNCHCFVAYFLNSIQYKGSNRWGTVSIASHIFLQGHSVSAAGWAKSYLPFVLLLPISAVLGGLIALFLWLALLGSMTAYFMAYSCLQHTEDEDAAV</sequence>
<name>A0AAW1S6N4_9CHLO</name>
<comment type="caution">
    <text evidence="2">The sequence shown here is derived from an EMBL/GenBank/DDBJ whole genome shotgun (WGS) entry which is preliminary data.</text>
</comment>
<organism evidence="2 3">
    <name type="scientific">Apatococcus lobatus</name>
    <dbReference type="NCBI Taxonomy" id="904363"/>
    <lineage>
        <taxon>Eukaryota</taxon>
        <taxon>Viridiplantae</taxon>
        <taxon>Chlorophyta</taxon>
        <taxon>core chlorophytes</taxon>
        <taxon>Trebouxiophyceae</taxon>
        <taxon>Chlorellales</taxon>
        <taxon>Chlorellaceae</taxon>
        <taxon>Apatococcus</taxon>
    </lineage>
</organism>
<evidence type="ECO:0000256" key="1">
    <source>
        <dbReference type="SAM" id="Phobius"/>
    </source>
</evidence>
<protein>
    <submittedName>
        <fullName evidence="2">Uncharacterized protein</fullName>
    </submittedName>
</protein>
<dbReference type="PANTHER" id="PTHR20921">
    <property type="entry name" value="TRANSMEMBRANE PROTEIN 222"/>
    <property type="match status" value="1"/>
</dbReference>
<dbReference type="Proteomes" id="UP001438707">
    <property type="component" value="Unassembled WGS sequence"/>
</dbReference>
<gene>
    <name evidence="2" type="ORF">WJX74_007777</name>
</gene>
<dbReference type="PANTHER" id="PTHR20921:SF0">
    <property type="entry name" value="TRANSMEMBRANE PROTEIN 222"/>
    <property type="match status" value="1"/>
</dbReference>
<keyword evidence="1" id="KW-0472">Membrane</keyword>
<dbReference type="GO" id="GO:0010104">
    <property type="term" value="P:regulation of ethylene-activated signaling pathway"/>
    <property type="evidence" value="ECO:0007669"/>
    <property type="project" value="TreeGrafter"/>
</dbReference>
<evidence type="ECO:0000313" key="3">
    <source>
        <dbReference type="Proteomes" id="UP001438707"/>
    </source>
</evidence>
<dbReference type="GO" id="GO:0005794">
    <property type="term" value="C:Golgi apparatus"/>
    <property type="evidence" value="ECO:0007669"/>
    <property type="project" value="TreeGrafter"/>
</dbReference>
<accession>A0AAW1S6N4</accession>
<reference evidence="2 3" key="1">
    <citation type="journal article" date="2024" name="Nat. Commun.">
        <title>Phylogenomics reveals the evolutionary origins of lichenization in chlorophyte algae.</title>
        <authorList>
            <person name="Puginier C."/>
            <person name="Libourel C."/>
            <person name="Otte J."/>
            <person name="Skaloud P."/>
            <person name="Haon M."/>
            <person name="Grisel S."/>
            <person name="Petersen M."/>
            <person name="Berrin J.G."/>
            <person name="Delaux P.M."/>
            <person name="Dal Grande F."/>
            <person name="Keller J."/>
        </authorList>
    </citation>
    <scope>NUCLEOTIDE SEQUENCE [LARGE SCALE GENOMIC DNA]</scope>
    <source>
        <strain evidence="2 3">SAG 2145</strain>
    </source>
</reference>
<dbReference type="Pfam" id="PF05608">
    <property type="entry name" value="RTE1"/>
    <property type="match status" value="1"/>
</dbReference>
<proteinExistence type="predicted"/>
<feature type="transmembrane region" description="Helical" evidence="1">
    <location>
        <begin position="182"/>
        <end position="207"/>
    </location>
</feature>
<keyword evidence="3" id="KW-1185">Reference proteome</keyword>
<dbReference type="InterPro" id="IPR008496">
    <property type="entry name" value="TMEM222/RTE1"/>
</dbReference>
<dbReference type="AlphaFoldDB" id="A0AAW1S6N4"/>
<keyword evidence="1" id="KW-1133">Transmembrane helix</keyword>